<dbReference type="EnsemblPlants" id="ONIVA06G18840.1">
    <property type="protein sequence ID" value="ONIVA06G18840.1"/>
    <property type="gene ID" value="ONIVA06G18840"/>
</dbReference>
<evidence type="ECO:0008006" key="4">
    <source>
        <dbReference type="Google" id="ProtNLM"/>
    </source>
</evidence>
<protein>
    <recommendedName>
        <fullName evidence="4">CCHC-type domain-containing protein</fullName>
    </recommendedName>
</protein>
<dbReference type="AlphaFoldDB" id="A0A0E0HRB6"/>
<proteinExistence type="predicted"/>
<evidence type="ECO:0000256" key="1">
    <source>
        <dbReference type="SAM" id="MobiDB-lite"/>
    </source>
</evidence>
<dbReference type="HOGENOM" id="CLU_169242_0_0_1"/>
<keyword evidence="3" id="KW-1185">Reference proteome</keyword>
<evidence type="ECO:0000313" key="3">
    <source>
        <dbReference type="Proteomes" id="UP000006591"/>
    </source>
</evidence>
<dbReference type="OMA" id="IQYRLES"/>
<dbReference type="Proteomes" id="UP000006591">
    <property type="component" value="Chromosome 6"/>
</dbReference>
<feature type="compositionally biased region" description="Basic and acidic residues" evidence="1">
    <location>
        <begin position="17"/>
        <end position="27"/>
    </location>
</feature>
<dbReference type="GO" id="GO:0003676">
    <property type="term" value="F:nucleic acid binding"/>
    <property type="evidence" value="ECO:0007669"/>
    <property type="project" value="InterPro"/>
</dbReference>
<reference evidence="2" key="1">
    <citation type="submission" date="2015-04" db="UniProtKB">
        <authorList>
            <consortium name="EnsemblPlants"/>
        </authorList>
    </citation>
    <scope>IDENTIFICATION</scope>
    <source>
        <strain evidence="2">SL10</strain>
    </source>
</reference>
<dbReference type="SUPFAM" id="SSF57756">
    <property type="entry name" value="Retrovirus zinc finger-like domains"/>
    <property type="match status" value="1"/>
</dbReference>
<organism evidence="2">
    <name type="scientific">Oryza nivara</name>
    <name type="common">Indian wild rice</name>
    <name type="synonym">Oryza sativa f. spontanea</name>
    <dbReference type="NCBI Taxonomy" id="4536"/>
    <lineage>
        <taxon>Eukaryota</taxon>
        <taxon>Viridiplantae</taxon>
        <taxon>Streptophyta</taxon>
        <taxon>Embryophyta</taxon>
        <taxon>Tracheophyta</taxon>
        <taxon>Spermatophyta</taxon>
        <taxon>Magnoliopsida</taxon>
        <taxon>Liliopsida</taxon>
        <taxon>Poales</taxon>
        <taxon>Poaceae</taxon>
        <taxon>BOP clade</taxon>
        <taxon>Oryzoideae</taxon>
        <taxon>Oryzeae</taxon>
        <taxon>Oryzinae</taxon>
        <taxon>Oryza</taxon>
    </lineage>
</organism>
<evidence type="ECO:0000313" key="2">
    <source>
        <dbReference type="EnsemblPlants" id="ONIVA06G18840.1"/>
    </source>
</evidence>
<dbReference type="STRING" id="4536.A0A0E0HRB6"/>
<name>A0A0E0HRB6_ORYNI</name>
<feature type="region of interest" description="Disordered" evidence="1">
    <location>
        <begin position="1"/>
        <end position="38"/>
    </location>
</feature>
<accession>A0A0E0HRB6</accession>
<sequence>MIKAKKIYQGESSNKNSEPEGEQKQEGIKASTSAVPLSTSPYCHFCASYGHWQRNCTRFTAWLVKKGNSHRPNGSKEGSEHSE</sequence>
<dbReference type="GO" id="GO:0008270">
    <property type="term" value="F:zinc ion binding"/>
    <property type="evidence" value="ECO:0007669"/>
    <property type="project" value="InterPro"/>
</dbReference>
<reference evidence="2" key="2">
    <citation type="submission" date="2018-04" db="EMBL/GenBank/DDBJ databases">
        <title>OnivRS2 (Oryza nivara Reference Sequence Version 2).</title>
        <authorList>
            <person name="Zhang J."/>
            <person name="Kudrna D."/>
            <person name="Lee S."/>
            <person name="Talag J."/>
            <person name="Rajasekar S."/>
            <person name="Welchert J."/>
            <person name="Hsing Y.-I."/>
            <person name="Wing R.A."/>
        </authorList>
    </citation>
    <scope>NUCLEOTIDE SEQUENCE [LARGE SCALE GENOMIC DNA]</scope>
    <source>
        <strain evidence="2">SL10</strain>
    </source>
</reference>
<dbReference type="InterPro" id="IPR036875">
    <property type="entry name" value="Znf_CCHC_sf"/>
</dbReference>
<dbReference type="Gramene" id="ONIVA06G18840.1">
    <property type="protein sequence ID" value="ONIVA06G18840.1"/>
    <property type="gene ID" value="ONIVA06G18840"/>
</dbReference>